<name>A0A8C9BR30_PHOSS</name>
<accession>A0A8C9BR30</accession>
<dbReference type="AlphaFoldDB" id="A0A8C9BR30"/>
<sequence length="75" mass="7566">INFTLMVSMGHTTTMASATPAPRPHSSPRVVGGPAAASLLTGVRRDRLELGAVLGVSWGAVSDIPGDTGLIQGLA</sequence>
<reference evidence="1" key="1">
    <citation type="submission" date="2019-08" db="EMBL/GenBank/DDBJ databases">
        <title>Phocoena sinus (Vaquita) genome, mPhoSin1, primary haplotype.</title>
        <authorList>
            <person name="Morin P."/>
            <person name="Mountcastle J."/>
            <person name="Fungtammasan C."/>
            <person name="Rhie A."/>
            <person name="Rojas-Bracho L."/>
            <person name="Smith C.R."/>
            <person name="Taylor B.L."/>
            <person name="Gulland F.M.D."/>
            <person name="Musser W."/>
            <person name="Houck M."/>
            <person name="Haase B."/>
            <person name="Paez S."/>
            <person name="Howe K."/>
            <person name="Torrance J."/>
            <person name="Formenti G."/>
            <person name="Phillippy A."/>
            <person name="Ryder O."/>
            <person name="Jarvis E.D."/>
            <person name="Fedrigo O."/>
        </authorList>
    </citation>
    <scope>NUCLEOTIDE SEQUENCE [LARGE SCALE GENOMIC DNA]</scope>
</reference>
<dbReference type="Proteomes" id="UP000694554">
    <property type="component" value="Chromosome 15"/>
</dbReference>
<reference evidence="1" key="2">
    <citation type="submission" date="2025-08" db="UniProtKB">
        <authorList>
            <consortium name="Ensembl"/>
        </authorList>
    </citation>
    <scope>IDENTIFICATION</scope>
</reference>
<dbReference type="GeneTree" id="ENSGT01010000229115"/>
<organism evidence="1 2">
    <name type="scientific">Phocoena sinus</name>
    <name type="common">Vaquita</name>
    <dbReference type="NCBI Taxonomy" id="42100"/>
    <lineage>
        <taxon>Eukaryota</taxon>
        <taxon>Metazoa</taxon>
        <taxon>Chordata</taxon>
        <taxon>Craniata</taxon>
        <taxon>Vertebrata</taxon>
        <taxon>Euteleostomi</taxon>
        <taxon>Mammalia</taxon>
        <taxon>Eutheria</taxon>
        <taxon>Laurasiatheria</taxon>
        <taxon>Artiodactyla</taxon>
        <taxon>Whippomorpha</taxon>
        <taxon>Cetacea</taxon>
        <taxon>Odontoceti</taxon>
        <taxon>Phocoenidae</taxon>
        <taxon>Phocoena</taxon>
    </lineage>
</organism>
<proteinExistence type="predicted"/>
<evidence type="ECO:0000313" key="1">
    <source>
        <dbReference type="Ensembl" id="ENSPSNP00000007197.1"/>
    </source>
</evidence>
<protein>
    <submittedName>
        <fullName evidence="1">Uncharacterized protein</fullName>
    </submittedName>
</protein>
<reference evidence="1" key="3">
    <citation type="submission" date="2025-09" db="UniProtKB">
        <authorList>
            <consortium name="Ensembl"/>
        </authorList>
    </citation>
    <scope>IDENTIFICATION</scope>
</reference>
<evidence type="ECO:0000313" key="2">
    <source>
        <dbReference type="Proteomes" id="UP000694554"/>
    </source>
</evidence>
<dbReference type="Ensembl" id="ENSPSNT00000008183.1">
    <property type="protein sequence ID" value="ENSPSNP00000007197.1"/>
    <property type="gene ID" value="ENSPSNG00000005353.1"/>
</dbReference>
<keyword evidence="2" id="KW-1185">Reference proteome</keyword>